<name>A0A075UR46_9PSEU</name>
<dbReference type="GO" id="GO:0006355">
    <property type="term" value="P:regulation of DNA-templated transcription"/>
    <property type="evidence" value="ECO:0007669"/>
    <property type="project" value="InterPro"/>
</dbReference>
<dbReference type="AlphaFoldDB" id="A0A075UR46"/>
<evidence type="ECO:0000313" key="5">
    <source>
        <dbReference type="EMBL" id="AIG74851.1"/>
    </source>
</evidence>
<keyword evidence="2" id="KW-0238">DNA-binding</keyword>
<protein>
    <recommendedName>
        <fullName evidence="4">HTH luxR-type domain-containing protein</fullName>
    </recommendedName>
</protein>
<feature type="domain" description="HTH luxR-type" evidence="4">
    <location>
        <begin position="72"/>
        <end position="137"/>
    </location>
</feature>
<keyword evidence="1" id="KW-0805">Transcription regulation</keyword>
<dbReference type="PROSITE" id="PS00622">
    <property type="entry name" value="HTH_LUXR_1"/>
    <property type="match status" value="1"/>
</dbReference>
<dbReference type="STRING" id="208439.AJAP_09765"/>
<dbReference type="SMART" id="SM00421">
    <property type="entry name" value="HTH_LUXR"/>
    <property type="match status" value="1"/>
</dbReference>
<dbReference type="GO" id="GO:0003677">
    <property type="term" value="F:DNA binding"/>
    <property type="evidence" value="ECO:0007669"/>
    <property type="project" value="UniProtKB-KW"/>
</dbReference>
<keyword evidence="3" id="KW-0804">Transcription</keyword>
<reference evidence="5 6" key="1">
    <citation type="journal article" date="2014" name="J. Biotechnol.">
        <title>Complete genome sequence of the actinobacterium Amycolatopsis japonica MG417-CF17(T) (=DSM 44213T) producing (S,S)-N,N'-ethylenediaminedisuccinic acid.</title>
        <authorList>
            <person name="Stegmann E."/>
            <person name="Albersmeier A."/>
            <person name="Spohn M."/>
            <person name="Gert H."/>
            <person name="Weber T."/>
            <person name="Wohlleben W."/>
            <person name="Kalinowski J."/>
            <person name="Ruckert C."/>
        </authorList>
    </citation>
    <scope>NUCLEOTIDE SEQUENCE [LARGE SCALE GENOMIC DNA]</scope>
    <source>
        <strain evidence="6">MG417-CF17 (DSM 44213)</strain>
    </source>
</reference>
<dbReference type="KEGG" id="aja:AJAP_09765"/>
<dbReference type="SUPFAM" id="SSF46894">
    <property type="entry name" value="C-terminal effector domain of the bipartite response regulators"/>
    <property type="match status" value="1"/>
</dbReference>
<dbReference type="eggNOG" id="COG2909">
    <property type="taxonomic scope" value="Bacteria"/>
</dbReference>
<dbReference type="CDD" id="cd06170">
    <property type="entry name" value="LuxR_C_like"/>
    <property type="match status" value="1"/>
</dbReference>
<dbReference type="InterPro" id="IPR036388">
    <property type="entry name" value="WH-like_DNA-bd_sf"/>
</dbReference>
<dbReference type="PANTHER" id="PTHR44688:SF16">
    <property type="entry name" value="DNA-BINDING TRANSCRIPTIONAL ACTIVATOR DEVR_DOSR"/>
    <property type="match status" value="1"/>
</dbReference>
<accession>A0A075UR46</accession>
<dbReference type="InterPro" id="IPR000792">
    <property type="entry name" value="Tscrpt_reg_LuxR_C"/>
</dbReference>
<dbReference type="Proteomes" id="UP000028492">
    <property type="component" value="Chromosome"/>
</dbReference>
<evidence type="ECO:0000256" key="2">
    <source>
        <dbReference type="ARBA" id="ARBA00023125"/>
    </source>
</evidence>
<dbReference type="Pfam" id="PF00196">
    <property type="entry name" value="GerE"/>
    <property type="match status" value="1"/>
</dbReference>
<dbReference type="HOGENOM" id="CLU_1821347_0_0_11"/>
<organism evidence="5 6">
    <name type="scientific">Amycolatopsis japonica</name>
    <dbReference type="NCBI Taxonomy" id="208439"/>
    <lineage>
        <taxon>Bacteria</taxon>
        <taxon>Bacillati</taxon>
        <taxon>Actinomycetota</taxon>
        <taxon>Actinomycetes</taxon>
        <taxon>Pseudonocardiales</taxon>
        <taxon>Pseudonocardiaceae</taxon>
        <taxon>Amycolatopsis</taxon>
        <taxon>Amycolatopsis japonica group</taxon>
    </lineage>
</organism>
<evidence type="ECO:0000259" key="4">
    <source>
        <dbReference type="PROSITE" id="PS50043"/>
    </source>
</evidence>
<dbReference type="PRINTS" id="PR00038">
    <property type="entry name" value="HTHLUXR"/>
</dbReference>
<evidence type="ECO:0000313" key="6">
    <source>
        <dbReference type="Proteomes" id="UP000028492"/>
    </source>
</evidence>
<sequence>MSTSPVMGFPAPSLHDVARQRATVVTEDEAVRKLARSLVRRVMELNDGGAVQRKPLLDVTEHGVRCLLVPVAPEPHDLLSPREHEVARMVGRGYTNKQIAGVLEISLNTVSAHMRRIFTKLGVGSRAAMVAALTGENLAAG</sequence>
<keyword evidence="6" id="KW-1185">Reference proteome</keyword>
<dbReference type="Gene3D" id="1.10.10.10">
    <property type="entry name" value="Winged helix-like DNA-binding domain superfamily/Winged helix DNA-binding domain"/>
    <property type="match status" value="1"/>
</dbReference>
<dbReference type="InterPro" id="IPR016032">
    <property type="entry name" value="Sig_transdc_resp-reg_C-effctor"/>
</dbReference>
<proteinExistence type="predicted"/>
<dbReference type="EMBL" id="CP008953">
    <property type="protein sequence ID" value="AIG74851.1"/>
    <property type="molecule type" value="Genomic_DNA"/>
</dbReference>
<dbReference type="PROSITE" id="PS50043">
    <property type="entry name" value="HTH_LUXR_2"/>
    <property type="match status" value="1"/>
</dbReference>
<gene>
    <name evidence="5" type="ORF">AJAP_09765</name>
</gene>
<dbReference type="PANTHER" id="PTHR44688">
    <property type="entry name" value="DNA-BINDING TRANSCRIPTIONAL ACTIVATOR DEVR_DOSR"/>
    <property type="match status" value="1"/>
</dbReference>
<evidence type="ECO:0000256" key="1">
    <source>
        <dbReference type="ARBA" id="ARBA00023015"/>
    </source>
</evidence>
<evidence type="ECO:0000256" key="3">
    <source>
        <dbReference type="ARBA" id="ARBA00023163"/>
    </source>
</evidence>